<dbReference type="InterPro" id="IPR043147">
    <property type="entry name" value="Penicillin_amidase_A-knob"/>
</dbReference>
<reference evidence="6" key="1">
    <citation type="journal article" date="2019" name="Int. J. Syst. Evol. Microbiol.">
        <title>The Global Catalogue of Microorganisms (GCM) 10K type strain sequencing project: providing services to taxonomists for standard genome sequencing and annotation.</title>
        <authorList>
            <consortium name="The Broad Institute Genomics Platform"/>
            <consortium name="The Broad Institute Genome Sequencing Center for Infectious Disease"/>
            <person name="Wu L."/>
            <person name="Ma J."/>
        </authorList>
    </citation>
    <scope>NUCLEOTIDE SEQUENCE [LARGE SCALE GENOMIC DNA]</scope>
    <source>
        <strain evidence="6">CCUG 55250</strain>
    </source>
</reference>
<gene>
    <name evidence="5" type="ORF">ACFPMF_01620</name>
</gene>
<feature type="signal peptide" evidence="4">
    <location>
        <begin position="1"/>
        <end position="21"/>
    </location>
</feature>
<dbReference type="RefSeq" id="WP_379840679.1">
    <property type="nucleotide sequence ID" value="NZ_JBHSMA010000001.1"/>
</dbReference>
<name>A0ABW0I5A0_9BACT</name>
<accession>A0ABW0I5A0</accession>
<evidence type="ECO:0000256" key="1">
    <source>
        <dbReference type="ARBA" id="ARBA00006586"/>
    </source>
</evidence>
<feature type="chain" id="PRO_5045888962" evidence="4">
    <location>
        <begin position="22"/>
        <end position="797"/>
    </location>
</feature>
<proteinExistence type="inferred from homology"/>
<dbReference type="InterPro" id="IPR002692">
    <property type="entry name" value="S45"/>
</dbReference>
<dbReference type="Proteomes" id="UP001596106">
    <property type="component" value="Unassembled WGS sequence"/>
</dbReference>
<comment type="caution">
    <text evidence="5">The sequence shown here is derived from an EMBL/GenBank/DDBJ whole genome shotgun (WGS) entry which is preliminary data.</text>
</comment>
<dbReference type="Gene3D" id="3.60.20.10">
    <property type="entry name" value="Glutamine Phosphoribosylpyrophosphate, subunit 1, domain 1"/>
    <property type="match status" value="1"/>
</dbReference>
<dbReference type="InterPro" id="IPR043146">
    <property type="entry name" value="Penicillin_amidase_N_B-knob"/>
</dbReference>
<comment type="similarity">
    <text evidence="1">Belongs to the peptidase S45 family.</text>
</comment>
<protein>
    <submittedName>
        <fullName evidence="5">Penicillin acylase family protein</fullName>
    </submittedName>
</protein>
<dbReference type="PANTHER" id="PTHR34218">
    <property type="entry name" value="PEPTIDASE S45 PENICILLIN AMIDASE"/>
    <property type="match status" value="1"/>
</dbReference>
<dbReference type="CDD" id="cd03747">
    <property type="entry name" value="Ntn_PGA_like"/>
    <property type="match status" value="1"/>
</dbReference>
<dbReference type="Gene3D" id="1.10.439.10">
    <property type="entry name" value="Penicillin Amidohydrolase, domain 1"/>
    <property type="match status" value="1"/>
</dbReference>
<dbReference type="InterPro" id="IPR014395">
    <property type="entry name" value="Pen/GL7ACA/AHL_acylase"/>
</dbReference>
<dbReference type="Pfam" id="PF01804">
    <property type="entry name" value="Penicil_amidase"/>
    <property type="match status" value="1"/>
</dbReference>
<organism evidence="5 6">
    <name type="scientific">Larkinella bovis</name>
    <dbReference type="NCBI Taxonomy" id="683041"/>
    <lineage>
        <taxon>Bacteria</taxon>
        <taxon>Pseudomonadati</taxon>
        <taxon>Bacteroidota</taxon>
        <taxon>Cytophagia</taxon>
        <taxon>Cytophagales</taxon>
        <taxon>Spirosomataceae</taxon>
        <taxon>Larkinella</taxon>
    </lineage>
</organism>
<dbReference type="InterPro" id="IPR023343">
    <property type="entry name" value="Penicillin_amidase_dom1"/>
</dbReference>
<dbReference type="Gene3D" id="2.30.120.10">
    <property type="match status" value="1"/>
</dbReference>
<evidence type="ECO:0000313" key="5">
    <source>
        <dbReference type="EMBL" id="MFC5407989.1"/>
    </source>
</evidence>
<evidence type="ECO:0000256" key="2">
    <source>
        <dbReference type="ARBA" id="ARBA00022801"/>
    </source>
</evidence>
<dbReference type="PIRSF" id="PIRSF001227">
    <property type="entry name" value="Pen_acylase"/>
    <property type="match status" value="1"/>
</dbReference>
<dbReference type="EMBL" id="JBHSMA010000001">
    <property type="protein sequence ID" value="MFC5407989.1"/>
    <property type="molecule type" value="Genomic_DNA"/>
</dbReference>
<evidence type="ECO:0000256" key="4">
    <source>
        <dbReference type="SAM" id="SignalP"/>
    </source>
</evidence>
<keyword evidence="3" id="KW-0865">Zymogen</keyword>
<dbReference type="InterPro" id="IPR029055">
    <property type="entry name" value="Ntn_hydrolases_N"/>
</dbReference>
<evidence type="ECO:0000313" key="6">
    <source>
        <dbReference type="Proteomes" id="UP001596106"/>
    </source>
</evidence>
<dbReference type="SUPFAM" id="SSF56235">
    <property type="entry name" value="N-terminal nucleophile aminohydrolases (Ntn hydrolases)"/>
    <property type="match status" value="1"/>
</dbReference>
<dbReference type="PANTHER" id="PTHR34218:SF4">
    <property type="entry name" value="ACYL-HOMOSERINE LACTONE ACYLASE QUIP"/>
    <property type="match status" value="1"/>
</dbReference>
<keyword evidence="4" id="KW-0732">Signal</keyword>
<evidence type="ECO:0000256" key="3">
    <source>
        <dbReference type="ARBA" id="ARBA00023145"/>
    </source>
</evidence>
<dbReference type="Gene3D" id="1.10.1400.10">
    <property type="match status" value="1"/>
</dbReference>
<sequence>MRLTVLLFLGWLLFSSPFACTQSTETLKRSGLRQPVEIRRDRWGVSHIYAQNEHDLFFAQGYSAASDRLFQLEIWRRQATGTLAELLGPQELKRDQGARLFKFRGNLAQELKHYHPRGPQIVAAFVEGINAYVRHINQTPEQLPVEFKILKTQPGFWTPEVVVSRHQGLLENIRTELDYGRLVHLLGPEKVRQLAWFEPVSKTGEPDLTLHLNGEELFQPILDLYEAFRLPIRFSDQDTGFGATEEGAAVWFDQQRKYVGSNNWVVGGARSASGFPMLANDPHRAQSVPSLRYWVHLNAPGWNVVGAGEPALPGVSVGHNAFGAWGLTIFETDVEDLYVYETNPSQPNQYKYRGQWENCRIISDTIPVKGGKPVVVSLKYTRHGPVVFEDGKHRKLYAVRAAWLEPGCAPYLASLRMNQATNWAEFRQACTKNRIPGENMVWAGRPSGGQKGDIGWQASGISPVRRNWSGLVPVPGDGRFEWDGFLPVAQLPSNVNPTEGFIVTANNNLIPKGFQFRNAIGWEWSSPSRASRITEVLRSKPKHSVADFKTLQTDYLSVPARKLVPLLRALSSPDEPVEWARQQLVNWDLKLEPGSIPATVYVAWETQLQRAVYDLTVSEKAWNYLPSLPTERFLELLLTDSGGLMKNVDRPELLLVSLENAMTDLTERLGYDRTHWWYGQTNNKHIYLTHPLSHRMTKQQASELAIGPLPRGGYGETVNSTGNGLNQEFGASFRILVDTQDWDKTLGINNPGQSGDPASPHYRDLFPIWAKDDYFPVYFSPEKIKTVTEKRTVLEPE</sequence>
<keyword evidence="2" id="KW-0378">Hydrolase</keyword>
<keyword evidence="6" id="KW-1185">Reference proteome</keyword>